<evidence type="ECO:0000256" key="5">
    <source>
        <dbReference type="ARBA" id="ARBA00023002"/>
    </source>
</evidence>
<keyword evidence="5" id="KW-0560">Oxidoreductase</keyword>
<feature type="domain" description="Cytochrome c" evidence="8">
    <location>
        <begin position="309"/>
        <end position="441"/>
    </location>
</feature>
<evidence type="ECO:0000259" key="8">
    <source>
        <dbReference type="PROSITE" id="PS51007"/>
    </source>
</evidence>
<dbReference type="AlphaFoldDB" id="A0A653WG69"/>
<dbReference type="RefSeq" id="WP_159303897.1">
    <property type="nucleotide sequence ID" value="NZ_LR733271.1"/>
</dbReference>
<dbReference type="InterPro" id="IPR038352">
    <property type="entry name" value="Imelysin_sf"/>
</dbReference>
<dbReference type="GO" id="GO:0004130">
    <property type="term" value="F:cytochrome-c peroxidase activity"/>
    <property type="evidence" value="ECO:0007669"/>
    <property type="project" value="TreeGrafter"/>
</dbReference>
<keyword evidence="10" id="KW-1185">Reference proteome</keyword>
<keyword evidence="3 7" id="KW-0479">Metal-binding</keyword>
<dbReference type="GO" id="GO:0009055">
    <property type="term" value="F:electron transfer activity"/>
    <property type="evidence" value="ECO:0007669"/>
    <property type="project" value="InterPro"/>
</dbReference>
<comment type="subcellular location">
    <subcellularLocation>
        <location evidence="1">Cell envelope</location>
    </subcellularLocation>
</comment>
<dbReference type="Gene3D" id="1.10.760.10">
    <property type="entry name" value="Cytochrome c-like domain"/>
    <property type="match status" value="2"/>
</dbReference>
<keyword evidence="6 7" id="KW-0408">Iron</keyword>
<dbReference type="InterPro" id="IPR051395">
    <property type="entry name" value="Cytochrome_c_Peroxidase/MauG"/>
</dbReference>
<evidence type="ECO:0000313" key="9">
    <source>
        <dbReference type="EMBL" id="VXC17656.1"/>
    </source>
</evidence>
<evidence type="ECO:0000256" key="3">
    <source>
        <dbReference type="ARBA" id="ARBA00022723"/>
    </source>
</evidence>
<organism evidence="9 10">
    <name type="scientific">Maribacter litoralis</name>
    <dbReference type="NCBI Taxonomy" id="2059726"/>
    <lineage>
        <taxon>Bacteria</taxon>
        <taxon>Pseudomonadati</taxon>
        <taxon>Bacteroidota</taxon>
        <taxon>Flavobacteriia</taxon>
        <taxon>Flavobacteriales</taxon>
        <taxon>Flavobacteriaceae</taxon>
        <taxon>Maribacter</taxon>
    </lineage>
</organism>
<keyword evidence="2 7" id="KW-0349">Heme</keyword>
<dbReference type="GO" id="GO:0046872">
    <property type="term" value="F:metal ion binding"/>
    <property type="evidence" value="ECO:0007669"/>
    <property type="project" value="UniProtKB-KW"/>
</dbReference>
<sequence>MRVLHYKWIFVGLVSFFLSCKNQETKPLLAINTDDQSMFNDAIREQYFTALDSTAHYMQQIDTLNSLSKNQELFLKSRKWYKRVEPMLIAYDYENYISMNAPNLLKVEIDDHQDIKILKPKSFQVLEELLYDEEGFSNEELNRVLEYLKIRIPFVRKNHILITQRDRHHLKMIRDAIVNIATKGITGFDSPKLANSLNEAIYNYETLQNVLAIYKDAFADKKLYNQWEDEITATINVLKNGNFDEFDRYSFIKSHTNYQLDLVAKTAQDWNIKLSESRALDPKVTSLFDKNFFNMKMFSTQRAPDITEERIELGRQLFNDKDLSGSGTISCATCHIAEKAFTDGHKIAKGINGQDLQRNSPTLTYAVYQRSLFYDGRADGLEDQIVGVTNNKNEFHIDLEQLEEKIQEKSAYKVQFDSLYDGKITDMNVRNAIATYIRSLAPFDSKFDRNMNNLEETMTTEEITGFNLFMGKAACATCHFPPAFNGTVPPKYMESEFENLGVPKNASFENPVLDDDWGQYYPYEVEEKKHFFKTSTVRNVDLTGPYMHNGVYKTLEEVVEFYNVGGGQGMGLDVPYQTLPPDSLHLTTTESKAIIAFMKTLTDKRFEKEAVN</sequence>
<dbReference type="Proteomes" id="UP000430202">
    <property type="component" value="Unassembled WGS sequence"/>
</dbReference>
<dbReference type="EMBL" id="CABWLR010000006">
    <property type="protein sequence ID" value="VXC17656.1"/>
    <property type="molecule type" value="Genomic_DNA"/>
</dbReference>
<feature type="domain" description="Cytochrome c" evidence="8">
    <location>
        <begin position="460"/>
        <end position="602"/>
    </location>
</feature>
<evidence type="ECO:0000256" key="4">
    <source>
        <dbReference type="ARBA" id="ARBA00022729"/>
    </source>
</evidence>
<reference evidence="9 10" key="1">
    <citation type="submission" date="2019-10" db="EMBL/GenBank/DDBJ databases">
        <authorList>
            <person name="Karimi E."/>
        </authorList>
    </citation>
    <scope>NUCLEOTIDE SEQUENCE [LARGE SCALE GENOMIC DNA]</scope>
    <source>
        <strain evidence="9">Maribacter sp. 151</strain>
    </source>
</reference>
<dbReference type="PROSITE" id="PS51257">
    <property type="entry name" value="PROKAR_LIPOPROTEIN"/>
    <property type="match status" value="1"/>
</dbReference>
<evidence type="ECO:0000313" key="10">
    <source>
        <dbReference type="Proteomes" id="UP000430202"/>
    </source>
</evidence>
<protein>
    <submittedName>
        <fullName evidence="9">Methylamine utilization protein</fullName>
    </submittedName>
</protein>
<dbReference type="PANTHER" id="PTHR30600">
    <property type="entry name" value="CYTOCHROME C PEROXIDASE-RELATED"/>
    <property type="match status" value="1"/>
</dbReference>
<accession>A0A653WG69</accession>
<proteinExistence type="predicted"/>
<dbReference type="InterPro" id="IPR009056">
    <property type="entry name" value="Cyt_c-like_dom"/>
</dbReference>
<dbReference type="PANTHER" id="PTHR30600:SF10">
    <property type="entry name" value="BLL6722 PROTEIN"/>
    <property type="match status" value="1"/>
</dbReference>
<evidence type="ECO:0000256" key="7">
    <source>
        <dbReference type="PROSITE-ProRule" id="PRU00433"/>
    </source>
</evidence>
<dbReference type="Pfam" id="PF03150">
    <property type="entry name" value="CCP_MauG"/>
    <property type="match status" value="1"/>
</dbReference>
<gene>
    <name evidence="9" type="ORF">MARI151_60247</name>
</gene>
<dbReference type="PROSITE" id="PS51007">
    <property type="entry name" value="CYTC"/>
    <property type="match status" value="2"/>
</dbReference>
<dbReference type="SUPFAM" id="SSF46626">
    <property type="entry name" value="Cytochrome c"/>
    <property type="match status" value="2"/>
</dbReference>
<dbReference type="InterPro" id="IPR004852">
    <property type="entry name" value="Di-haem_cyt_c_peroxidsae"/>
</dbReference>
<dbReference type="GO" id="GO:0020037">
    <property type="term" value="F:heme binding"/>
    <property type="evidence" value="ECO:0007669"/>
    <property type="project" value="InterPro"/>
</dbReference>
<evidence type="ECO:0000256" key="2">
    <source>
        <dbReference type="ARBA" id="ARBA00022617"/>
    </source>
</evidence>
<evidence type="ECO:0000256" key="6">
    <source>
        <dbReference type="ARBA" id="ARBA00023004"/>
    </source>
</evidence>
<evidence type="ECO:0000256" key="1">
    <source>
        <dbReference type="ARBA" id="ARBA00004196"/>
    </source>
</evidence>
<dbReference type="InterPro" id="IPR036909">
    <property type="entry name" value="Cyt_c-like_dom_sf"/>
</dbReference>
<dbReference type="GO" id="GO:0030313">
    <property type="term" value="C:cell envelope"/>
    <property type="evidence" value="ECO:0007669"/>
    <property type="project" value="UniProtKB-SubCell"/>
</dbReference>
<name>A0A653WG69_9FLAO</name>
<dbReference type="Gene3D" id="1.20.1420.20">
    <property type="entry name" value="M75 peptidase, HXXE motif"/>
    <property type="match status" value="1"/>
</dbReference>
<keyword evidence="4" id="KW-0732">Signal</keyword>